<reference evidence="2 4" key="2">
    <citation type="submission" date="2018-02" db="EMBL/GenBank/DDBJ databases">
        <title>Characterization of Xanthomonas diversity in transplant houses and field plants.</title>
        <authorList>
            <person name="Abrahamian P."/>
            <person name="Timilsina S."/>
            <person name="Minsavage G.V."/>
            <person name="Goss E.M."/>
            <person name="Jones J.B."/>
            <person name="Vallad G.E."/>
        </authorList>
    </citation>
    <scope>NUCLEOTIDE SEQUENCE [LARGE SCALE GENOMIC DNA]</scope>
    <source>
        <strain evidence="2 4">GEV2132</strain>
    </source>
</reference>
<keyword evidence="3" id="KW-1185">Reference proteome</keyword>
<organism evidence="2 4">
    <name type="scientific">Xanthomonas perforans</name>
    <dbReference type="NCBI Taxonomy" id="442694"/>
    <lineage>
        <taxon>Bacteria</taxon>
        <taxon>Pseudomonadati</taxon>
        <taxon>Pseudomonadota</taxon>
        <taxon>Gammaproteobacteria</taxon>
        <taxon>Lysobacterales</taxon>
        <taxon>Lysobacteraceae</taxon>
        <taxon>Xanthomonas</taxon>
    </lineage>
</organism>
<dbReference type="EMBL" id="PUUL01000008">
    <property type="protein sequence ID" value="RXD57250.1"/>
    <property type="molecule type" value="Genomic_DNA"/>
</dbReference>
<reference evidence="1 3" key="1">
    <citation type="submission" date="2015-02" db="EMBL/GenBank/DDBJ databases">
        <title>Whole genome sequencing of multiple isolates of three species of pepper and tomato-infecting xanthomonads reveals genetic diversity in field strains and pinpoints effectors responsible for host specificity.</title>
        <authorList>
            <person name="Schwartz A."/>
            <person name="Dahlbeck D."/>
            <person name="Staskawicz B."/>
            <person name="Bart R."/>
            <person name="Potnis N."/>
            <person name="Minsavage G."/>
            <person name="Timilsina S."/>
            <person name="Goss E."/>
            <person name="Jones J."/>
            <person name="Vallad G."/>
            <person name="Barak J."/>
            <person name="Miller S."/>
            <person name="Ritchie D."/>
            <person name="Martins J.Jr."/>
            <person name="Patane J.S."/>
            <person name="Setubal J.C."/>
        </authorList>
    </citation>
    <scope>NUCLEOTIDE SEQUENCE [LARGE SCALE GENOMIC DNA]</scope>
    <source>
        <strain evidence="1 3">Xp3-15</strain>
    </source>
</reference>
<evidence type="ECO:0000313" key="4">
    <source>
        <dbReference type="Proteomes" id="UP000289372"/>
    </source>
</evidence>
<dbReference type="EMBL" id="JZUY01000029">
    <property type="protein sequence ID" value="KLC10367.1"/>
    <property type="molecule type" value="Genomic_DNA"/>
</dbReference>
<dbReference type="GeneID" id="61777753"/>
<dbReference type="KEGG" id="xpe:BJD13_12495"/>
<proteinExistence type="predicted"/>
<dbReference type="Proteomes" id="UP000289372">
    <property type="component" value="Unassembled WGS sequence"/>
</dbReference>
<sequence length="170" mass="18374">MLASTSTLVFAETVRGPAGSIELPNGITGTLAPSNLVHPDIDRSAIITLNSAQFDANRPVTVEMSCAPAIGPLDSATGMERLAAATFHLDKKLKREKGEWIKFGPLQAYRTDASRVDGTRLTQWMIPLVTSFAWVKFNRPSTAPMEQDVLNAVAAMKILCGPFAEDKKSD</sequence>
<evidence type="ECO:0000313" key="3">
    <source>
        <dbReference type="Proteomes" id="UP000035369"/>
    </source>
</evidence>
<gene>
    <name evidence="2" type="ORF">DB769_01470</name>
    <name evidence="1" type="ORF">XP315_01535</name>
</gene>
<name>A0AAP2KFT7_XANPE</name>
<evidence type="ECO:0000313" key="1">
    <source>
        <dbReference type="EMBL" id="KLC10367.1"/>
    </source>
</evidence>
<protein>
    <submittedName>
        <fullName evidence="2">Uncharacterized protein</fullName>
    </submittedName>
</protein>
<dbReference type="RefSeq" id="WP_033479102.1">
    <property type="nucleotide sequence ID" value="NZ_CP018475.1"/>
</dbReference>
<dbReference type="AlphaFoldDB" id="A0AAP2KFT7"/>
<accession>A0AAP2KFT7</accession>
<comment type="caution">
    <text evidence="2">The sequence shown here is derived from an EMBL/GenBank/DDBJ whole genome shotgun (WGS) entry which is preliminary data.</text>
</comment>
<dbReference type="Proteomes" id="UP000035369">
    <property type="component" value="Unassembled WGS sequence"/>
</dbReference>
<evidence type="ECO:0000313" key="2">
    <source>
        <dbReference type="EMBL" id="RXD57250.1"/>
    </source>
</evidence>